<feature type="chain" id="PRO_5016677848" evidence="1">
    <location>
        <begin position="28"/>
        <end position="129"/>
    </location>
</feature>
<feature type="signal peptide" evidence="1">
    <location>
        <begin position="1"/>
        <end position="27"/>
    </location>
</feature>
<proteinExistence type="predicted"/>
<sequence>MKNTNKLPLLLLASFVLLLLVAGPQYASAKIHYQPVADTSCLVKHETSFEFPDGLRKKVHDLIEDKVAGGIDEKGITTWENSPDAPEYYQIVLRKNKITIKYKGNVCDDKLIAENIEACKSELQKLIGK</sequence>
<comment type="caution">
    <text evidence="2">The sequence shown here is derived from an EMBL/GenBank/DDBJ whole genome shotgun (WGS) entry which is preliminary data.</text>
</comment>
<keyword evidence="1" id="KW-0732">Signal</keyword>
<dbReference type="Proteomes" id="UP000253410">
    <property type="component" value="Unassembled WGS sequence"/>
</dbReference>
<gene>
    <name evidence="2" type="ORF">DF182_16675</name>
</gene>
<reference evidence="2 3" key="1">
    <citation type="submission" date="2018-05" db="EMBL/GenBank/DDBJ databases">
        <title>Chitinophaga sp. K3CV102501T nov., isolated from isolated from a monsoon evergreen broad-leaved forest soil.</title>
        <authorList>
            <person name="Lv Y."/>
        </authorList>
    </citation>
    <scope>NUCLEOTIDE SEQUENCE [LARGE SCALE GENOMIC DNA]</scope>
    <source>
        <strain evidence="2 3">GDMCC 1.1325</strain>
    </source>
</reference>
<dbReference type="OrthoDB" id="673569at2"/>
<evidence type="ECO:0000256" key="1">
    <source>
        <dbReference type="SAM" id="SignalP"/>
    </source>
</evidence>
<accession>A0A365XPF5</accession>
<name>A0A365XPF5_9BACT</name>
<evidence type="ECO:0000313" key="3">
    <source>
        <dbReference type="Proteomes" id="UP000253410"/>
    </source>
</evidence>
<protein>
    <submittedName>
        <fullName evidence="2">Uncharacterized protein</fullName>
    </submittedName>
</protein>
<dbReference type="AlphaFoldDB" id="A0A365XPF5"/>
<keyword evidence="3" id="KW-1185">Reference proteome</keyword>
<dbReference type="EMBL" id="QFFJ01000002">
    <property type="protein sequence ID" value="RBL88233.1"/>
    <property type="molecule type" value="Genomic_DNA"/>
</dbReference>
<dbReference type="RefSeq" id="WP_113616985.1">
    <property type="nucleotide sequence ID" value="NZ_QFFJ01000002.1"/>
</dbReference>
<organism evidence="2 3">
    <name type="scientific">Chitinophaga flava</name>
    <dbReference type="NCBI Taxonomy" id="2259036"/>
    <lineage>
        <taxon>Bacteria</taxon>
        <taxon>Pseudomonadati</taxon>
        <taxon>Bacteroidota</taxon>
        <taxon>Chitinophagia</taxon>
        <taxon>Chitinophagales</taxon>
        <taxon>Chitinophagaceae</taxon>
        <taxon>Chitinophaga</taxon>
    </lineage>
</organism>
<evidence type="ECO:0000313" key="2">
    <source>
        <dbReference type="EMBL" id="RBL88233.1"/>
    </source>
</evidence>